<comment type="caution">
    <text evidence="3">The sequence shown here is derived from an EMBL/GenBank/DDBJ whole genome shotgun (WGS) entry which is preliminary data.</text>
</comment>
<keyword evidence="3" id="KW-0830">Ubiquinone</keyword>
<dbReference type="Gene3D" id="3.30.1050.10">
    <property type="entry name" value="SCP2 sterol-binding domain"/>
    <property type="match status" value="1"/>
</dbReference>
<evidence type="ECO:0000256" key="1">
    <source>
        <dbReference type="HAMAP-Rule" id="MF_02215"/>
    </source>
</evidence>
<gene>
    <name evidence="1" type="primary">ubiJ</name>
    <name evidence="3" type="ORF">DEU29_10662</name>
</gene>
<organism evidence="3 4">
    <name type="scientific">Idiomarina aquatica</name>
    <dbReference type="NCBI Taxonomy" id="1327752"/>
    <lineage>
        <taxon>Bacteria</taxon>
        <taxon>Pseudomonadati</taxon>
        <taxon>Pseudomonadota</taxon>
        <taxon>Gammaproteobacteria</taxon>
        <taxon>Alteromonadales</taxon>
        <taxon>Idiomarinaceae</taxon>
        <taxon>Idiomarina</taxon>
    </lineage>
</organism>
<keyword evidence="1" id="KW-0963">Cytoplasm</keyword>
<accession>A0A4R6PLI1</accession>
<dbReference type="RefSeq" id="WP_133539450.1">
    <property type="nucleotide sequence ID" value="NZ_SNXI01000006.1"/>
</dbReference>
<name>A0A4R6PLI1_9GAMM</name>
<evidence type="ECO:0000259" key="2">
    <source>
        <dbReference type="Pfam" id="PF02036"/>
    </source>
</evidence>
<dbReference type="InterPro" id="IPR036527">
    <property type="entry name" value="SCP2_sterol-bd_dom_sf"/>
</dbReference>
<comment type="pathway">
    <text evidence="1">Cofactor biosynthesis; ubiquinone biosynthesis.</text>
</comment>
<dbReference type="InterPro" id="IPR003033">
    <property type="entry name" value="SCP2_sterol-bd_dom"/>
</dbReference>
<protein>
    <recommendedName>
        <fullName evidence="1">Ubiquinone biosynthesis accessory factor UbiJ</fullName>
    </recommendedName>
</protein>
<evidence type="ECO:0000313" key="3">
    <source>
        <dbReference type="EMBL" id="TDP37599.1"/>
    </source>
</evidence>
<dbReference type="PANTHER" id="PTHR38693">
    <property type="entry name" value="UBIQUINONE BIOSYNTHESIS PROTEIN UBIJ"/>
    <property type="match status" value="1"/>
</dbReference>
<dbReference type="InterPro" id="IPR038989">
    <property type="entry name" value="UbiJ"/>
</dbReference>
<reference evidence="3 4" key="1">
    <citation type="submission" date="2019-03" db="EMBL/GenBank/DDBJ databases">
        <title>Freshwater and sediment microbial communities from various areas in North America, analyzing microbe dynamics in response to fracking.</title>
        <authorList>
            <person name="Lamendella R."/>
        </authorList>
    </citation>
    <scope>NUCLEOTIDE SEQUENCE [LARGE SCALE GENOMIC DNA]</scope>
    <source>
        <strain evidence="3 4">18_TX</strain>
    </source>
</reference>
<dbReference type="GO" id="GO:0005737">
    <property type="term" value="C:cytoplasm"/>
    <property type="evidence" value="ECO:0007669"/>
    <property type="project" value="UniProtKB-SubCell"/>
</dbReference>
<dbReference type="HAMAP" id="MF_02215">
    <property type="entry name" value="UbiJ"/>
    <property type="match status" value="1"/>
</dbReference>
<dbReference type="UniPathway" id="UPA00232"/>
<feature type="domain" description="SCP2" evidence="2">
    <location>
        <begin position="17"/>
        <end position="114"/>
    </location>
</feature>
<dbReference type="PANTHER" id="PTHR38693:SF1">
    <property type="entry name" value="UBIQUINONE BIOSYNTHESIS ACCESSORY FACTOR UBIJ"/>
    <property type="match status" value="1"/>
</dbReference>
<dbReference type="Pfam" id="PF02036">
    <property type="entry name" value="SCP2"/>
    <property type="match status" value="1"/>
</dbReference>
<dbReference type="OrthoDB" id="5801225at2"/>
<keyword evidence="1" id="KW-0831">Ubiquinone biosynthesis</keyword>
<evidence type="ECO:0000313" key="4">
    <source>
        <dbReference type="Proteomes" id="UP000295531"/>
    </source>
</evidence>
<proteinExistence type="inferred from homology"/>
<dbReference type="Proteomes" id="UP000295531">
    <property type="component" value="Unassembled WGS sequence"/>
</dbReference>
<dbReference type="EMBL" id="SNXI01000006">
    <property type="protein sequence ID" value="TDP37599.1"/>
    <property type="molecule type" value="Genomic_DNA"/>
</dbReference>
<sequence>MKSLSLIPWLVLETLVNELLSRDANSPERLQKLAGKVLRFDIKELPFVVTVTVEQQAIRLSTSTEGDADCWIQTELGVLPELTDNANLTRLIKAGQLDIEGDPMLAQQLVMLVKGLDIDWESELEAKLGVLPAQWLSNLWRSGQRHMKEASKSHRRWINGVVIEEKRLLPARIEFEQFKQQLQQLRATIERLERQVKQEQ</sequence>
<keyword evidence="4" id="KW-1185">Reference proteome</keyword>
<comment type="function">
    <text evidence="1">Required for ubiquinone (coenzyme Q) biosynthesis. Binds hydrophobic ubiquinone biosynthetic intermediates via its SCP2 domain and is essential for the stability of the Ubi complex. May constitute a docking platform where Ubi enzymes assemble and access their SCP2-bound polyprenyl substrates.</text>
</comment>
<comment type="similarity">
    <text evidence="1">Belongs to the UbiJ family.</text>
</comment>
<dbReference type="AlphaFoldDB" id="A0A4R6PLI1"/>
<comment type="subcellular location">
    <subcellularLocation>
        <location evidence="1">Cytoplasm</location>
    </subcellularLocation>
</comment>
<dbReference type="GO" id="GO:0006744">
    <property type="term" value="P:ubiquinone biosynthetic process"/>
    <property type="evidence" value="ECO:0007669"/>
    <property type="project" value="UniProtKB-UniRule"/>
</dbReference>
<dbReference type="SUPFAM" id="SSF55718">
    <property type="entry name" value="SCP-like"/>
    <property type="match status" value="1"/>
</dbReference>